<dbReference type="AlphaFoldDB" id="A0A8T1TY27"/>
<comment type="caution">
    <text evidence="2">The sequence shown here is derived from an EMBL/GenBank/DDBJ whole genome shotgun (WGS) entry which is preliminary data.</text>
</comment>
<evidence type="ECO:0000313" key="3">
    <source>
        <dbReference type="Proteomes" id="UP000688947"/>
    </source>
</evidence>
<feature type="compositionally biased region" description="Low complexity" evidence="1">
    <location>
        <begin position="24"/>
        <end position="35"/>
    </location>
</feature>
<evidence type="ECO:0000313" key="2">
    <source>
        <dbReference type="EMBL" id="KAG6949679.1"/>
    </source>
</evidence>
<protein>
    <submittedName>
        <fullName evidence="2">Uncharacterized protein</fullName>
    </submittedName>
</protein>
<dbReference type="EMBL" id="JAENGZ010001219">
    <property type="protein sequence ID" value="KAG6949679.1"/>
    <property type="molecule type" value="Genomic_DNA"/>
</dbReference>
<sequence length="165" mass="18205">MDYLPGTPPRSFGRSASSANVTRAAGNPVAAPGVPTTEEIPRAAERMGWQQPRPIGVPHLPRRDDSRNNSYCKSCRVIGHSKANCWQGMICDRCHQTGHPTRLCMCRPCSKCGDGFHREGLFADYKTLKAVRELVRQGALRDVPEGLLQELLQGSQMKSETSLND</sequence>
<dbReference type="Proteomes" id="UP000688947">
    <property type="component" value="Unassembled WGS sequence"/>
</dbReference>
<reference evidence="2" key="1">
    <citation type="submission" date="2021-01" db="EMBL/GenBank/DDBJ databases">
        <title>Phytophthora aleatoria, a newly-described species from Pinus radiata is distinct from Phytophthora cactorum isolates based on comparative genomics.</title>
        <authorList>
            <person name="Mcdougal R."/>
            <person name="Panda P."/>
            <person name="Williams N."/>
            <person name="Studholme D.J."/>
        </authorList>
    </citation>
    <scope>NUCLEOTIDE SEQUENCE</scope>
    <source>
        <strain evidence="2">NZFS 3830</strain>
    </source>
</reference>
<feature type="region of interest" description="Disordered" evidence="1">
    <location>
        <begin position="1"/>
        <end position="36"/>
    </location>
</feature>
<gene>
    <name evidence="2" type="ORF">JG687_00014698</name>
</gene>
<accession>A0A8T1TY27</accession>
<name>A0A8T1TY27_9STRA</name>
<dbReference type="OrthoDB" id="111316at2759"/>
<evidence type="ECO:0000256" key="1">
    <source>
        <dbReference type="SAM" id="MobiDB-lite"/>
    </source>
</evidence>
<organism evidence="2 3">
    <name type="scientific">Phytophthora cactorum</name>
    <dbReference type="NCBI Taxonomy" id="29920"/>
    <lineage>
        <taxon>Eukaryota</taxon>
        <taxon>Sar</taxon>
        <taxon>Stramenopiles</taxon>
        <taxon>Oomycota</taxon>
        <taxon>Peronosporomycetes</taxon>
        <taxon>Peronosporales</taxon>
        <taxon>Peronosporaceae</taxon>
        <taxon>Phytophthora</taxon>
    </lineage>
</organism>
<proteinExistence type="predicted"/>